<dbReference type="PROSITE" id="PS51007">
    <property type="entry name" value="CYTC"/>
    <property type="match status" value="2"/>
</dbReference>
<dbReference type="InterPro" id="IPR015943">
    <property type="entry name" value="WD40/YVTN_repeat-like_dom_sf"/>
</dbReference>
<keyword evidence="6" id="KW-0560">Oxidoreductase</keyword>
<evidence type="ECO:0000256" key="4">
    <source>
        <dbReference type="PROSITE-ProRule" id="PRU00433"/>
    </source>
</evidence>
<dbReference type="SUPFAM" id="SSF51004">
    <property type="entry name" value="C-terminal (heme d1) domain of cytochrome cd1-nitrite reductase"/>
    <property type="match status" value="1"/>
</dbReference>
<name>A0A150QB45_SORCE</name>
<dbReference type="InterPro" id="IPR009056">
    <property type="entry name" value="Cyt_c-like_dom"/>
</dbReference>
<dbReference type="GO" id="GO:0020037">
    <property type="term" value="F:heme binding"/>
    <property type="evidence" value="ECO:0007669"/>
    <property type="project" value="InterPro"/>
</dbReference>
<evidence type="ECO:0000256" key="1">
    <source>
        <dbReference type="ARBA" id="ARBA00022617"/>
    </source>
</evidence>
<dbReference type="InterPro" id="IPR036909">
    <property type="entry name" value="Cyt_c-like_dom_sf"/>
</dbReference>
<proteinExistence type="predicted"/>
<evidence type="ECO:0000313" key="7">
    <source>
        <dbReference type="Proteomes" id="UP000075260"/>
    </source>
</evidence>
<feature type="non-terminal residue" evidence="6">
    <location>
        <position position="1"/>
    </location>
</feature>
<keyword evidence="1 4" id="KW-0349">Heme</keyword>
<gene>
    <name evidence="6" type="ORF">BE15_36515</name>
</gene>
<dbReference type="PANTHER" id="PTHR30600">
    <property type="entry name" value="CYTOCHROME C PEROXIDASE-RELATED"/>
    <property type="match status" value="1"/>
</dbReference>
<comment type="caution">
    <text evidence="6">The sequence shown here is derived from an EMBL/GenBank/DDBJ whole genome shotgun (WGS) entry which is preliminary data.</text>
</comment>
<dbReference type="SUPFAM" id="SSF46626">
    <property type="entry name" value="Cytochrome c"/>
    <property type="match status" value="2"/>
</dbReference>
<protein>
    <submittedName>
        <fullName evidence="6">Cytochrome C peroxidase</fullName>
    </submittedName>
</protein>
<dbReference type="EMBL" id="JEMA01000853">
    <property type="protein sequence ID" value="KYF65143.1"/>
    <property type="molecule type" value="Genomic_DNA"/>
</dbReference>
<dbReference type="Gene3D" id="2.130.10.10">
    <property type="entry name" value="YVTN repeat-like/Quinoprotein amine dehydrogenase"/>
    <property type="match status" value="1"/>
</dbReference>
<dbReference type="Gene3D" id="1.10.760.10">
    <property type="entry name" value="Cytochrome c-like domain"/>
    <property type="match status" value="1"/>
</dbReference>
<evidence type="ECO:0000256" key="2">
    <source>
        <dbReference type="ARBA" id="ARBA00022723"/>
    </source>
</evidence>
<evidence type="ECO:0000259" key="5">
    <source>
        <dbReference type="PROSITE" id="PS51007"/>
    </source>
</evidence>
<dbReference type="Proteomes" id="UP000075260">
    <property type="component" value="Unassembled WGS sequence"/>
</dbReference>
<dbReference type="GO" id="GO:0009055">
    <property type="term" value="F:electron transfer activity"/>
    <property type="evidence" value="ECO:0007669"/>
    <property type="project" value="InterPro"/>
</dbReference>
<dbReference type="AlphaFoldDB" id="A0A150QB45"/>
<sequence>LAFVADEDDAALHTVDLDTRSAIARTPLAGRPAQVIVLGDGRVVASLRDRGLLEVLEPVDAAAPLARRCLVPVASEPVGLAMTPDRATLLVASRWGHALTSFATADLRPLGELPLARDPSAVVASADGQRAFVSHAVGGRVSVISLGEGGAPTEARELSTDGVEWRVQPTLSKKSSSIDFIPASPMPSASARSAAFAPLGSAPALGHRPSSRVARRGSQGFALARAPGGAVFAPIALVDPGPEARGGGYGGARAQTVIEHIAVVDAKGERADVPPVSSHLGTLGCQLPRAAAIEPGEQVLLVTCLGRDEVIAYDARAQIPGQPPRVGSVRDRELFRARVGAGPTAIAVDSARRRAVVFSRFDGELTILPAARDPGPTEHRAPSKEITGELPVIVLPRASRLDERRAEGQRLFHAAGGRRTAFDGRACASCHPDGRDDALTWSTPEGPRQTPMLMGRLDGSAPYGWEGDKKDLEGHFARTLSRLGGSGLRPDERDALFAYLRGMAPPGEAAALAAEERAVTVAPPPAASGAPLGEAAARADLAARGDALFHSTEAGCSSCHLGDELTTDGARHDVRSATRFDAARAFETPSLRFVGRSAPYYHDGRYPTLLALIEGVGDTMGHTAHLSADDRRALATYLESL</sequence>
<keyword evidence="6" id="KW-0575">Peroxidase</keyword>
<dbReference type="InterPro" id="IPR051395">
    <property type="entry name" value="Cytochrome_c_Peroxidase/MauG"/>
</dbReference>
<keyword evidence="3 4" id="KW-0408">Iron</keyword>
<accession>A0A150QB45</accession>
<keyword evidence="2 4" id="KW-0479">Metal-binding</keyword>
<dbReference type="GO" id="GO:0046872">
    <property type="term" value="F:metal ion binding"/>
    <property type="evidence" value="ECO:0007669"/>
    <property type="project" value="UniProtKB-KW"/>
</dbReference>
<organism evidence="6 7">
    <name type="scientific">Sorangium cellulosum</name>
    <name type="common">Polyangium cellulosum</name>
    <dbReference type="NCBI Taxonomy" id="56"/>
    <lineage>
        <taxon>Bacteria</taxon>
        <taxon>Pseudomonadati</taxon>
        <taxon>Myxococcota</taxon>
        <taxon>Polyangia</taxon>
        <taxon>Polyangiales</taxon>
        <taxon>Polyangiaceae</taxon>
        <taxon>Sorangium</taxon>
    </lineage>
</organism>
<feature type="domain" description="Cytochrome c" evidence="5">
    <location>
        <begin position="403"/>
        <end position="504"/>
    </location>
</feature>
<dbReference type="RefSeq" id="WP_061611273.1">
    <property type="nucleotide sequence ID" value="NZ_JEMA01000853.1"/>
</dbReference>
<evidence type="ECO:0000256" key="3">
    <source>
        <dbReference type="ARBA" id="ARBA00023004"/>
    </source>
</evidence>
<reference evidence="6 7" key="1">
    <citation type="submission" date="2014-02" db="EMBL/GenBank/DDBJ databases">
        <title>The small core and large imbalanced accessory genome model reveals a collaborative survival strategy of Sorangium cellulosum strains in nature.</title>
        <authorList>
            <person name="Han K."/>
            <person name="Peng R."/>
            <person name="Blom J."/>
            <person name="Li Y.-Z."/>
        </authorList>
    </citation>
    <scope>NUCLEOTIDE SEQUENCE [LARGE SCALE GENOMIC DNA]</scope>
    <source>
        <strain evidence="6 7">So0008-312</strain>
    </source>
</reference>
<dbReference type="InterPro" id="IPR011048">
    <property type="entry name" value="Haem_d1_sf"/>
</dbReference>
<evidence type="ECO:0000313" key="6">
    <source>
        <dbReference type="EMBL" id="KYF65143.1"/>
    </source>
</evidence>
<dbReference type="GO" id="GO:0004130">
    <property type="term" value="F:cytochrome-c peroxidase activity"/>
    <property type="evidence" value="ECO:0007669"/>
    <property type="project" value="TreeGrafter"/>
</dbReference>
<feature type="domain" description="Cytochrome c" evidence="5">
    <location>
        <begin position="540"/>
        <end position="641"/>
    </location>
</feature>